<feature type="binding site" evidence="16">
    <location>
        <position position="143"/>
    </location>
    <ligand>
        <name>substrate</name>
    </ligand>
</feature>
<evidence type="ECO:0000256" key="1">
    <source>
        <dbReference type="ARBA" id="ARBA00004470"/>
    </source>
</evidence>
<protein>
    <recommendedName>
        <fullName evidence="14">2-carboxy-D-arabinitol-1-phosphatase</fullName>
        <ecNumber evidence="14">3.1.3.63</ecNumber>
    </recommendedName>
</protein>
<feature type="active site" description="Tele-phosphohistidine intermediate" evidence="15">
    <location>
        <position position="58"/>
    </location>
</feature>
<reference evidence="20" key="1">
    <citation type="journal article" date="2019" name="Nat. Commun.">
        <title>The genome of broomcorn millet.</title>
        <authorList>
            <person name="Zou C."/>
            <person name="Miki D."/>
            <person name="Li D."/>
            <person name="Tang Q."/>
            <person name="Xiao L."/>
            <person name="Rajput S."/>
            <person name="Deng P."/>
            <person name="Jia W."/>
            <person name="Huang R."/>
            <person name="Zhang M."/>
            <person name="Sun Y."/>
            <person name="Hu J."/>
            <person name="Fu X."/>
            <person name="Schnable P.S."/>
            <person name="Li F."/>
            <person name="Zhang H."/>
            <person name="Feng B."/>
            <person name="Zhu X."/>
            <person name="Liu R."/>
            <person name="Schnable J.C."/>
            <person name="Zhu J.-K."/>
            <person name="Zhang H."/>
        </authorList>
    </citation>
    <scope>NUCLEOTIDE SEQUENCE [LARGE SCALE GENOMIC DNA]</scope>
</reference>
<keyword evidence="3" id="KW-0150">Chloroplast</keyword>
<evidence type="ECO:0000256" key="13">
    <source>
        <dbReference type="ARBA" id="ARBA00052441"/>
    </source>
</evidence>
<evidence type="ECO:0000256" key="12">
    <source>
        <dbReference type="ARBA" id="ARBA00038362"/>
    </source>
</evidence>
<evidence type="ECO:0000256" key="14">
    <source>
        <dbReference type="ARBA" id="ARBA00066640"/>
    </source>
</evidence>
<evidence type="ECO:0000256" key="18">
    <source>
        <dbReference type="SAM" id="Phobius"/>
    </source>
</evidence>
<dbReference type="InterPro" id="IPR013078">
    <property type="entry name" value="His_Pase_superF_clade-1"/>
</dbReference>
<dbReference type="GO" id="GO:0140042">
    <property type="term" value="P:lipid droplet formation"/>
    <property type="evidence" value="ECO:0007669"/>
    <property type="project" value="UniProtKB-ARBA"/>
</dbReference>
<dbReference type="SUPFAM" id="SSF53254">
    <property type="entry name" value="Phosphoglycerate mutase-like"/>
    <property type="match status" value="2"/>
</dbReference>
<feature type="region of interest" description="Disordered" evidence="17">
    <location>
        <begin position="791"/>
        <end position="817"/>
    </location>
</feature>
<dbReference type="PANTHER" id="PTHR21212:SF5">
    <property type="entry name" value="SEIPIN-1"/>
    <property type="match status" value="1"/>
</dbReference>
<dbReference type="InterPro" id="IPR009617">
    <property type="entry name" value="Seipin"/>
</dbReference>
<feature type="region of interest" description="Disordered" evidence="17">
    <location>
        <begin position="1"/>
        <end position="45"/>
    </location>
</feature>
<evidence type="ECO:0000313" key="20">
    <source>
        <dbReference type="Proteomes" id="UP000275267"/>
    </source>
</evidence>
<dbReference type="GO" id="GO:0009570">
    <property type="term" value="C:chloroplast stroma"/>
    <property type="evidence" value="ECO:0007669"/>
    <property type="project" value="UniProtKB-SubCell"/>
</dbReference>
<evidence type="ECO:0000256" key="7">
    <source>
        <dbReference type="ARBA" id="ARBA00022824"/>
    </source>
</evidence>
<keyword evidence="6" id="KW-0378">Hydrolase</keyword>
<sequence length="817" mass="88935">MMLLLAPAPPPATAGRRTTPRTPVRCSSVHELERSPPPRPGASLPPLRAAKRVVLVRHGQSTWNAEGRIQGSSDVSVLTPKGESQAETSRQMLLSDSFDACFTSPLARSRRTAEIIWEGRDDDLIPDSDLREIDLYSFQGLLKHEGKERYGVVYRQWQKNAANFSIDGHYPVRELWDRAQSCWERILAHEGKSVLVVAHNAVNQALVATSLGLGAEYFRVLLQSNCGVSVLDFTPKTGEGPPNVCLNRLNQTPNSPVAAGSSGGRKTSKRIILACQGTTQSSSEISLGGMGYAPLNMLGTIQSQKTAELLLDLKVNSIICSPQVASVDTATAICEVQEAADCLGADCVPRYVEMKNLLELEIDDAFQAKQKSFGQSGWMGSMEYKPLERLWAQSKDAWQALLNELPDDTPHQVSQYQHDCSLPAAVSGNGIYTSRRRSTPAAGRNDALLFLAGPAGWLIRLVVFLGELIASAILSLVFPVATLVGALRALPTVVASNLRRAALGLLAAACTLAALVAALFVSVLLGFVLVRHWVEEPVTVRQPLYFDYTEAQPSAAVALGGARGVALPAGHSVRVSMALLLPDSYHNREVGMFQIKAEAISVSGITMASAAQPYMLRYKSTPVRLTQSALMCVPLTLGVRSETQTANLKVLQYREGHGRHKRTGLIRVLLQPRAAIVQLPQVYKAEVVVQTTPPWTKSLAHGLKWTLCVWVSFSVYIVLVVLAICWVRPLAASARNRRLSELQANGMMASHLGTVDIGESPSQELSEDFAVKRRERRSKRKSQFRTQLHGGSMDLEFTEGSTSSAAVVETDQAMTHE</sequence>
<feature type="transmembrane region" description="Helical" evidence="18">
    <location>
        <begin position="502"/>
        <end position="530"/>
    </location>
</feature>
<dbReference type="EMBL" id="PQIB02000017">
    <property type="protein sequence ID" value="RLM57782.1"/>
    <property type="molecule type" value="Genomic_DNA"/>
</dbReference>
<dbReference type="InterPro" id="IPR001345">
    <property type="entry name" value="PG/BPGM_mutase_AS"/>
</dbReference>
<evidence type="ECO:0000256" key="17">
    <source>
        <dbReference type="SAM" id="MobiDB-lite"/>
    </source>
</evidence>
<keyword evidence="8" id="KW-0809">Transit peptide</keyword>
<keyword evidence="11 18" id="KW-0472">Membrane</keyword>
<comment type="caution">
    <text evidence="19">The sequence shown here is derived from an EMBL/GenBank/DDBJ whole genome shotgun (WGS) entry which is preliminary data.</text>
</comment>
<feature type="binding site" evidence="16">
    <location>
        <position position="108"/>
    </location>
    <ligand>
        <name>substrate</name>
    </ligand>
</feature>
<name>A0A3L6PHV9_PANMI</name>
<dbReference type="Pfam" id="PF06775">
    <property type="entry name" value="Seipin"/>
    <property type="match status" value="1"/>
</dbReference>
<dbReference type="GO" id="GO:0005789">
    <property type="term" value="C:endoplasmic reticulum membrane"/>
    <property type="evidence" value="ECO:0007669"/>
    <property type="project" value="UniProtKB-SubCell"/>
</dbReference>
<keyword evidence="9 18" id="KW-1133">Transmembrane helix</keyword>
<proteinExistence type="inferred from homology"/>
<accession>A0A3L6PHV9</accession>
<organism evidence="19 20">
    <name type="scientific">Panicum miliaceum</name>
    <name type="common">Proso millet</name>
    <name type="synonym">Broomcorn millet</name>
    <dbReference type="NCBI Taxonomy" id="4540"/>
    <lineage>
        <taxon>Eukaryota</taxon>
        <taxon>Viridiplantae</taxon>
        <taxon>Streptophyta</taxon>
        <taxon>Embryophyta</taxon>
        <taxon>Tracheophyta</taxon>
        <taxon>Spermatophyta</taxon>
        <taxon>Magnoliopsida</taxon>
        <taxon>Liliopsida</taxon>
        <taxon>Poales</taxon>
        <taxon>Poaceae</taxon>
        <taxon>PACMAD clade</taxon>
        <taxon>Panicoideae</taxon>
        <taxon>Panicodae</taxon>
        <taxon>Paniceae</taxon>
        <taxon>Panicinae</taxon>
        <taxon>Panicum</taxon>
        <taxon>Panicum sect. Panicum</taxon>
    </lineage>
</organism>
<comment type="subcellular location">
    <subcellularLocation>
        <location evidence="2">Endoplasmic reticulum membrane</location>
        <topology evidence="2">Multi-pass membrane protein</topology>
    </subcellularLocation>
    <subcellularLocation>
        <location evidence="1">Plastid</location>
        <location evidence="1">Chloroplast stroma</location>
    </subcellularLocation>
</comment>
<keyword evidence="5 18" id="KW-0812">Transmembrane</keyword>
<dbReference type="CDD" id="cd07067">
    <property type="entry name" value="HP_PGM_like"/>
    <property type="match status" value="1"/>
</dbReference>
<comment type="similarity">
    <text evidence="12">Belongs to the phosphoglycerate mutase family.</text>
</comment>
<dbReference type="Pfam" id="PF00300">
    <property type="entry name" value="His_Phos_1"/>
    <property type="match status" value="1"/>
</dbReference>
<keyword evidence="4" id="KW-0934">Plastid</keyword>
<dbReference type="EC" id="3.1.3.63" evidence="14"/>
<evidence type="ECO:0000256" key="2">
    <source>
        <dbReference type="ARBA" id="ARBA00004477"/>
    </source>
</evidence>
<dbReference type="PROSITE" id="PS00175">
    <property type="entry name" value="PG_MUTASE"/>
    <property type="match status" value="1"/>
</dbReference>
<dbReference type="OrthoDB" id="354304at2759"/>
<feature type="transmembrane region" description="Helical" evidence="18">
    <location>
        <begin position="457"/>
        <end position="490"/>
    </location>
</feature>
<dbReference type="Proteomes" id="UP000275267">
    <property type="component" value="Unassembled WGS sequence"/>
</dbReference>
<dbReference type="SMART" id="SM00855">
    <property type="entry name" value="PGAM"/>
    <property type="match status" value="2"/>
</dbReference>
<evidence type="ECO:0000256" key="10">
    <source>
        <dbReference type="ARBA" id="ARBA00023098"/>
    </source>
</evidence>
<comment type="catalytic activity">
    <reaction evidence="13">
        <text>2-carboxy-D-arabinitol 1-phosphate + H2O = 2-carboxy-D-arabinitol + phosphate</text>
        <dbReference type="Rhea" id="RHEA:17837"/>
        <dbReference type="ChEBI" id="CHEBI:15377"/>
        <dbReference type="ChEBI" id="CHEBI:43474"/>
        <dbReference type="ChEBI" id="CHEBI:58008"/>
        <dbReference type="ChEBI" id="CHEBI:58185"/>
        <dbReference type="EC" id="3.1.3.63"/>
    </reaction>
</comment>
<dbReference type="GO" id="GO:0006629">
    <property type="term" value="P:lipid metabolic process"/>
    <property type="evidence" value="ECO:0007669"/>
    <property type="project" value="UniProtKB-KW"/>
</dbReference>
<evidence type="ECO:0000313" key="19">
    <source>
        <dbReference type="EMBL" id="RLM57782.1"/>
    </source>
</evidence>
<dbReference type="GO" id="GO:0047538">
    <property type="term" value="F:2-carboxy-D-arabinitol-1-phosphatase activity"/>
    <property type="evidence" value="ECO:0007669"/>
    <property type="project" value="UniProtKB-EC"/>
</dbReference>
<feature type="compositionally biased region" description="Low complexity" evidence="17">
    <location>
        <begin position="13"/>
        <end position="25"/>
    </location>
</feature>
<evidence type="ECO:0000256" key="8">
    <source>
        <dbReference type="ARBA" id="ARBA00022946"/>
    </source>
</evidence>
<evidence type="ECO:0000256" key="6">
    <source>
        <dbReference type="ARBA" id="ARBA00022801"/>
    </source>
</evidence>
<evidence type="ECO:0000256" key="11">
    <source>
        <dbReference type="ARBA" id="ARBA00023136"/>
    </source>
</evidence>
<dbReference type="FunFam" id="3.40.50.1240:FF:000018">
    <property type="entry name" value="Phosphoglycerate mutase"/>
    <property type="match status" value="1"/>
</dbReference>
<gene>
    <name evidence="19" type="ORF">C2845_PM18G00670</name>
</gene>
<dbReference type="STRING" id="4540.A0A3L6PHV9"/>
<dbReference type="CDD" id="cd23995">
    <property type="entry name" value="Seipin_BSCL2_like"/>
    <property type="match status" value="1"/>
</dbReference>
<evidence type="ECO:0000256" key="9">
    <source>
        <dbReference type="ARBA" id="ARBA00022989"/>
    </source>
</evidence>
<evidence type="ECO:0000256" key="3">
    <source>
        <dbReference type="ARBA" id="ARBA00022528"/>
    </source>
</evidence>
<feature type="active site" description="Proton donor/acceptor" evidence="15">
    <location>
        <position position="132"/>
    </location>
</feature>
<keyword evidence="10" id="KW-0443">Lipid metabolism</keyword>
<evidence type="ECO:0000256" key="15">
    <source>
        <dbReference type="PIRSR" id="PIRSR613078-1"/>
    </source>
</evidence>
<evidence type="ECO:0000256" key="4">
    <source>
        <dbReference type="ARBA" id="ARBA00022640"/>
    </source>
</evidence>
<feature type="transmembrane region" description="Helical" evidence="18">
    <location>
        <begin position="703"/>
        <end position="727"/>
    </location>
</feature>
<dbReference type="PANTHER" id="PTHR21212">
    <property type="entry name" value="BERNARDINELLI-SEIP CONGENITAL LIPODYSTROPHY 2 HOMOLOG BSCL2 PROTEIN"/>
    <property type="match status" value="1"/>
</dbReference>
<feature type="binding site" evidence="16">
    <location>
        <begin position="57"/>
        <end position="64"/>
    </location>
    <ligand>
        <name>substrate</name>
    </ligand>
</feature>
<dbReference type="AlphaFoldDB" id="A0A3L6PHV9"/>
<dbReference type="Gene3D" id="3.40.50.1240">
    <property type="entry name" value="Phosphoglycerate mutase-like"/>
    <property type="match status" value="2"/>
</dbReference>
<evidence type="ECO:0000256" key="16">
    <source>
        <dbReference type="PIRSR" id="PIRSR613078-2"/>
    </source>
</evidence>
<evidence type="ECO:0000256" key="5">
    <source>
        <dbReference type="ARBA" id="ARBA00022692"/>
    </source>
</evidence>
<keyword evidence="20" id="KW-1185">Reference proteome</keyword>
<keyword evidence="7" id="KW-0256">Endoplasmic reticulum</keyword>
<dbReference type="InterPro" id="IPR029033">
    <property type="entry name" value="His_PPase_superfam"/>
</dbReference>